<gene>
    <name evidence="8" type="ORF">MtrunA17_Chr4g0014991</name>
</gene>
<dbReference type="PANTHER" id="PTHR24223">
    <property type="entry name" value="ATP-BINDING CASSETTE SUB-FAMILY C"/>
    <property type="match status" value="1"/>
</dbReference>
<evidence type="ECO:0000256" key="1">
    <source>
        <dbReference type="ARBA" id="ARBA00022448"/>
    </source>
</evidence>
<dbReference type="EMBL" id="PSQE01000004">
    <property type="protein sequence ID" value="RHN59592.1"/>
    <property type="molecule type" value="Genomic_DNA"/>
</dbReference>
<proteinExistence type="predicted"/>
<dbReference type="InterPro" id="IPR050173">
    <property type="entry name" value="ABC_transporter_C-like"/>
</dbReference>
<keyword evidence="2" id="KW-0812">Transmembrane</keyword>
<dbReference type="EC" id="3.6.3.44" evidence="8"/>
<name>A0A396I1U5_MEDTR</name>
<accession>A0A396I1U5</accession>
<dbReference type="GO" id="GO:0005524">
    <property type="term" value="F:ATP binding"/>
    <property type="evidence" value="ECO:0007669"/>
    <property type="project" value="UniProtKB-KW"/>
</dbReference>
<keyword evidence="3" id="KW-0547">Nucleotide-binding</keyword>
<evidence type="ECO:0000259" key="7">
    <source>
        <dbReference type="PROSITE" id="PS50929"/>
    </source>
</evidence>
<dbReference type="GO" id="GO:0016787">
    <property type="term" value="F:hydrolase activity"/>
    <property type="evidence" value="ECO:0007669"/>
    <property type="project" value="UniProtKB-KW"/>
</dbReference>
<keyword evidence="8" id="KW-0378">Hydrolase</keyword>
<organism evidence="8">
    <name type="scientific">Medicago truncatula</name>
    <name type="common">Barrel medic</name>
    <name type="synonym">Medicago tribuloides</name>
    <dbReference type="NCBI Taxonomy" id="3880"/>
    <lineage>
        <taxon>Eukaryota</taxon>
        <taxon>Viridiplantae</taxon>
        <taxon>Streptophyta</taxon>
        <taxon>Embryophyta</taxon>
        <taxon>Tracheophyta</taxon>
        <taxon>Spermatophyta</taxon>
        <taxon>Magnoliopsida</taxon>
        <taxon>eudicotyledons</taxon>
        <taxon>Gunneridae</taxon>
        <taxon>Pentapetalae</taxon>
        <taxon>rosids</taxon>
        <taxon>fabids</taxon>
        <taxon>Fabales</taxon>
        <taxon>Fabaceae</taxon>
        <taxon>Papilionoideae</taxon>
        <taxon>50 kb inversion clade</taxon>
        <taxon>NPAAA clade</taxon>
        <taxon>Hologalegina</taxon>
        <taxon>IRL clade</taxon>
        <taxon>Trifolieae</taxon>
        <taxon>Medicago</taxon>
    </lineage>
</organism>
<dbReference type="InterPro" id="IPR036640">
    <property type="entry name" value="ABC1_TM_sf"/>
</dbReference>
<sequence>MLLEKSLSVTVYDCTGRTPSEIVNNMKIIKLQSWEEKFKNLVELLRDKEFVWLSKAQILKAANSFLYWMSPMVIPAFVFVGCVVTKNAPLNAETIFTVLATLRNMGEPVRMIPEALSILKIHGRLGGTLTSFPATTMVVCGGAVVVKVCENMKERVNNNVKNKLVLRE</sequence>
<dbReference type="Gramene" id="rna21642">
    <property type="protein sequence ID" value="RHN59592.1"/>
    <property type="gene ID" value="gene21642"/>
</dbReference>
<dbReference type="PROSITE" id="PS50929">
    <property type="entry name" value="ABC_TM1F"/>
    <property type="match status" value="1"/>
</dbReference>
<keyword evidence="6" id="KW-0472">Membrane</keyword>
<evidence type="ECO:0000256" key="5">
    <source>
        <dbReference type="ARBA" id="ARBA00022989"/>
    </source>
</evidence>
<dbReference type="GO" id="GO:0016020">
    <property type="term" value="C:membrane"/>
    <property type="evidence" value="ECO:0007669"/>
    <property type="project" value="InterPro"/>
</dbReference>
<feature type="domain" description="ABC transmembrane type-1" evidence="7">
    <location>
        <begin position="20"/>
        <end position="119"/>
    </location>
</feature>
<evidence type="ECO:0000256" key="4">
    <source>
        <dbReference type="ARBA" id="ARBA00022840"/>
    </source>
</evidence>
<evidence type="ECO:0000256" key="6">
    <source>
        <dbReference type="ARBA" id="ARBA00023136"/>
    </source>
</evidence>
<evidence type="ECO:0000313" key="8">
    <source>
        <dbReference type="EMBL" id="RHN59592.1"/>
    </source>
</evidence>
<dbReference type="Proteomes" id="UP000265566">
    <property type="component" value="Chromosome 4"/>
</dbReference>
<dbReference type="GO" id="GO:0140359">
    <property type="term" value="F:ABC-type transporter activity"/>
    <property type="evidence" value="ECO:0007669"/>
    <property type="project" value="InterPro"/>
</dbReference>
<evidence type="ECO:0000256" key="3">
    <source>
        <dbReference type="ARBA" id="ARBA00022741"/>
    </source>
</evidence>
<comment type="caution">
    <text evidence="8">The sequence shown here is derived from an EMBL/GenBank/DDBJ whole genome shotgun (WGS) entry which is preliminary data.</text>
</comment>
<dbReference type="InterPro" id="IPR011527">
    <property type="entry name" value="ABC1_TM_dom"/>
</dbReference>
<keyword evidence="4" id="KW-0067">ATP-binding</keyword>
<evidence type="ECO:0000256" key="2">
    <source>
        <dbReference type="ARBA" id="ARBA00022692"/>
    </source>
</evidence>
<keyword evidence="1" id="KW-0813">Transport</keyword>
<dbReference type="AlphaFoldDB" id="A0A396I1U5"/>
<dbReference type="PANTHER" id="PTHR24223:SF108">
    <property type="entry name" value="ABC TRANSPORTER C FAMILY MEMBER 8"/>
    <property type="match status" value="1"/>
</dbReference>
<dbReference type="SUPFAM" id="SSF90123">
    <property type="entry name" value="ABC transporter transmembrane region"/>
    <property type="match status" value="1"/>
</dbReference>
<dbReference type="Gene3D" id="1.20.1560.10">
    <property type="entry name" value="ABC transporter type 1, transmembrane domain"/>
    <property type="match status" value="1"/>
</dbReference>
<reference evidence="8" key="1">
    <citation type="journal article" date="2018" name="Nat. Plants">
        <title>Whole-genome landscape of Medicago truncatula symbiotic genes.</title>
        <authorList>
            <person name="Pecrix Y."/>
            <person name="Gamas P."/>
            <person name="Carrere S."/>
        </authorList>
    </citation>
    <scope>NUCLEOTIDE SEQUENCE</scope>
    <source>
        <tissue evidence="8">Leaves</tissue>
    </source>
</reference>
<protein>
    <submittedName>
        <fullName evidence="8">Putative xenobiotic-transporting ATPase</fullName>
        <ecNumber evidence="8">3.6.3.44</ecNumber>
    </submittedName>
</protein>
<keyword evidence="5" id="KW-1133">Transmembrane helix</keyword>